<keyword evidence="5 9" id="KW-0269">Exonuclease</keyword>
<dbReference type="Pfam" id="PF17768">
    <property type="entry name" value="RecJ_OB"/>
    <property type="match status" value="1"/>
</dbReference>
<dbReference type="PANTHER" id="PTHR30255:SF2">
    <property type="entry name" value="SINGLE-STRANDED-DNA-SPECIFIC EXONUCLEASE RECJ"/>
    <property type="match status" value="1"/>
</dbReference>
<dbReference type="PANTHER" id="PTHR30255">
    <property type="entry name" value="SINGLE-STRANDED-DNA-SPECIFIC EXONUCLEASE RECJ"/>
    <property type="match status" value="1"/>
</dbReference>
<evidence type="ECO:0000313" key="10">
    <source>
        <dbReference type="Proteomes" id="UP000191153"/>
    </source>
</evidence>
<dbReference type="Proteomes" id="UP000191153">
    <property type="component" value="Unassembled WGS sequence"/>
</dbReference>
<dbReference type="Gene3D" id="3.10.310.30">
    <property type="match status" value="1"/>
</dbReference>
<proteinExistence type="inferred from homology"/>
<evidence type="ECO:0000256" key="3">
    <source>
        <dbReference type="ARBA" id="ARBA00022722"/>
    </source>
</evidence>
<dbReference type="InterPro" id="IPR041122">
    <property type="entry name" value="RecJ_OB"/>
</dbReference>
<dbReference type="SUPFAM" id="SSF64182">
    <property type="entry name" value="DHH phosphoesterases"/>
    <property type="match status" value="1"/>
</dbReference>
<keyword evidence="4" id="KW-0378">Hydrolase</keyword>
<dbReference type="Pfam" id="PF01368">
    <property type="entry name" value="DHH"/>
    <property type="match status" value="1"/>
</dbReference>
<accession>A0A1T4KMP3</accession>
<dbReference type="GO" id="GO:0003676">
    <property type="term" value="F:nucleic acid binding"/>
    <property type="evidence" value="ECO:0007669"/>
    <property type="project" value="InterPro"/>
</dbReference>
<dbReference type="STRING" id="180163.SAMN02745174_00503"/>
<dbReference type="GO" id="GO:0008409">
    <property type="term" value="F:5'-3' exonuclease activity"/>
    <property type="evidence" value="ECO:0007669"/>
    <property type="project" value="InterPro"/>
</dbReference>
<dbReference type="InterPro" id="IPR003156">
    <property type="entry name" value="DHHA1_dom"/>
</dbReference>
<dbReference type="NCBIfam" id="TIGR00644">
    <property type="entry name" value="recJ"/>
    <property type="match status" value="1"/>
</dbReference>
<dbReference type="AlphaFoldDB" id="A0A1T4KMP3"/>
<dbReference type="EMBL" id="FUWX01000005">
    <property type="protein sequence ID" value="SJZ43659.1"/>
    <property type="molecule type" value="Genomic_DNA"/>
</dbReference>
<evidence type="ECO:0000313" key="9">
    <source>
        <dbReference type="EMBL" id="SJZ43659.1"/>
    </source>
</evidence>
<evidence type="ECO:0000259" key="6">
    <source>
        <dbReference type="Pfam" id="PF01368"/>
    </source>
</evidence>
<feature type="domain" description="RecJ OB" evidence="8">
    <location>
        <begin position="453"/>
        <end position="560"/>
    </location>
</feature>
<keyword evidence="3" id="KW-0540">Nuclease</keyword>
<evidence type="ECO:0000256" key="5">
    <source>
        <dbReference type="ARBA" id="ARBA00022839"/>
    </source>
</evidence>
<evidence type="ECO:0000256" key="1">
    <source>
        <dbReference type="ARBA" id="ARBA00005915"/>
    </source>
</evidence>
<keyword evidence="10" id="KW-1185">Reference proteome</keyword>
<comment type="similarity">
    <text evidence="1">Belongs to the RecJ family.</text>
</comment>
<evidence type="ECO:0000259" key="7">
    <source>
        <dbReference type="Pfam" id="PF02272"/>
    </source>
</evidence>
<reference evidence="9 10" key="1">
    <citation type="submission" date="2017-02" db="EMBL/GenBank/DDBJ databases">
        <authorList>
            <person name="Peterson S.W."/>
        </authorList>
    </citation>
    <scope>NUCLEOTIDE SEQUENCE [LARGE SCALE GENOMIC DNA]</scope>
    <source>
        <strain evidence="9 10">ATCC 700028</strain>
    </source>
</reference>
<evidence type="ECO:0000259" key="8">
    <source>
        <dbReference type="Pfam" id="PF17768"/>
    </source>
</evidence>
<dbReference type="InterPro" id="IPR051673">
    <property type="entry name" value="SSDNA_exonuclease_RecJ"/>
</dbReference>
<dbReference type="InterPro" id="IPR004610">
    <property type="entry name" value="RecJ"/>
</dbReference>
<dbReference type="Gene3D" id="3.90.1640.30">
    <property type="match status" value="1"/>
</dbReference>
<dbReference type="Pfam" id="PF02272">
    <property type="entry name" value="DHHA1"/>
    <property type="match status" value="1"/>
</dbReference>
<dbReference type="OrthoDB" id="9809852at2"/>
<sequence length="852" mass="98383">MRNTKWIYKTYEKLDSNINFDKDILSILASRNISTKEEVHKFLNGTIEHLPNPLNFTDIEKARDYILRIAKENKSIWIYGDYDVDGITSTSLLYLGLKELGIDVNYYIPLRDEGYGLNKEAISHIKEQGGNLIITVDCGISSHEEVEFCNSLGMDIIITDHHEINHGIPNAYATINPKRLDNIDSFNLLAGVGTAFMLLLSLFEVKNKKEEAYKYLDIVAIGTIADIVPLVGYNRIIAKYGLNLLKSSKWLGLNMLLKRIFENPQEKKFDTYDVGFIIAPIFNAAGRLEDAKMGVDLFTSEDHVKCDNLIYNLINKNSERKTIQDEILEKALNKIELKNLDKKNVIVVAEENFHHGVIGIVASKIVDRFYKPTIIMEIKPQEGIATASCRSIEGFNIIEALNSFPELFTKYGGHAGAAGFSIPIENIDIFEEKINSYAEEVLNSSDFIKPIKIDREVSFYKISYDLLDKLSFLEPFGFGNPAPLFAVTNCKYSNLRAIGKEKNHLMLNLNKDEVEIKNCVWFNSEDMLETIKSSSELDVVFKLKLETYKDKYQYKIFIEDIKPSKEKINYNKEMINLYNLNFPLETVIYTRRDLSQIPLTINFKNNEVNIFSGMSLVAYLDPQIQYILKTLKDKYNFNFKVKIKKILPKMENFNNHILIERDYDFKSYSIKPGDLFKDIKQYLIGDFNYNYIQKNILSSIFKEKKNTIGILEKNRGINTIIKTIGLFYKSIGKKALLIGDELDSHLDNFIFTNNKYLENYDFYIYLNKKPENTTNNNILVLSEIDIKIENFNIIKDSFVIPKNIVFLENDEDLFSQKFIYSKKLPLEEKISIQKTLNTMEKIYSTKDILVIL</sequence>
<dbReference type="InterPro" id="IPR001667">
    <property type="entry name" value="DDH_dom"/>
</dbReference>
<dbReference type="GO" id="GO:0006281">
    <property type="term" value="P:DNA repair"/>
    <property type="evidence" value="ECO:0007669"/>
    <property type="project" value="InterPro"/>
</dbReference>
<gene>
    <name evidence="9" type="ORF">SAMN02745174_00503</name>
</gene>
<dbReference type="InterPro" id="IPR038763">
    <property type="entry name" value="DHH_sf"/>
</dbReference>
<feature type="domain" description="DDH" evidence="6">
    <location>
        <begin position="76"/>
        <end position="223"/>
    </location>
</feature>
<dbReference type="RefSeq" id="WP_078693037.1">
    <property type="nucleotide sequence ID" value="NZ_FUWX01000005.1"/>
</dbReference>
<protein>
    <recommendedName>
        <fullName evidence="2">Single-stranded-DNA-specific exonuclease RecJ</fullName>
    </recommendedName>
</protein>
<evidence type="ECO:0000256" key="2">
    <source>
        <dbReference type="ARBA" id="ARBA00019841"/>
    </source>
</evidence>
<evidence type="ECO:0000256" key="4">
    <source>
        <dbReference type="ARBA" id="ARBA00022801"/>
    </source>
</evidence>
<organism evidence="9 10">
    <name type="scientific">Cetobacterium ceti</name>
    <dbReference type="NCBI Taxonomy" id="180163"/>
    <lineage>
        <taxon>Bacteria</taxon>
        <taxon>Fusobacteriati</taxon>
        <taxon>Fusobacteriota</taxon>
        <taxon>Fusobacteriia</taxon>
        <taxon>Fusobacteriales</taxon>
        <taxon>Fusobacteriaceae</taxon>
        <taxon>Cetobacterium</taxon>
    </lineage>
</organism>
<feature type="domain" description="DHHA1" evidence="7">
    <location>
        <begin position="343"/>
        <end position="439"/>
    </location>
</feature>
<dbReference type="GO" id="GO:0006310">
    <property type="term" value="P:DNA recombination"/>
    <property type="evidence" value="ECO:0007669"/>
    <property type="project" value="InterPro"/>
</dbReference>
<name>A0A1T4KMP3_9FUSO</name>